<dbReference type="Proteomes" id="UP001157003">
    <property type="component" value="Segment"/>
</dbReference>
<reference evidence="1 2" key="1">
    <citation type="submission" date="2022-05" db="EMBL/GenBank/DDBJ databases">
        <title>Diverse viruses of marine archaea discovered using metagenomics.</title>
        <authorList>
            <person name="Zhou Y."/>
        </authorList>
    </citation>
    <scope>NUCLEOTIDE SEQUENCE [LARGE SCALE GENOMIC DNA]</scope>
    <source>
        <strain evidence="1">YSH_174770</strain>
    </source>
</reference>
<dbReference type="EMBL" id="ON649700">
    <property type="protein sequence ID" value="UVF62353.1"/>
    <property type="molecule type" value="Genomic_DNA"/>
</dbReference>
<keyword evidence="2" id="KW-1185">Reference proteome</keyword>
<sequence length="78" mass="9432">MCSNNMNANQIWIAKNFKARFNERHVNYVLLSIVEEGRKNGLKITRNDFLQWWKPRSTKYLTSKNRLRKEVHAKYGIY</sequence>
<name>A0A976UAK5_9CAUD</name>
<protein>
    <submittedName>
        <fullName evidence="1">Uncharacterized protein</fullName>
    </submittedName>
</protein>
<proteinExistence type="predicted"/>
<organism evidence="1 2">
    <name type="scientific">Nitrososphaeria virus YSH_174770</name>
    <dbReference type="NCBI Taxonomy" id="3071322"/>
    <lineage>
        <taxon>Viruses</taxon>
        <taxon>Duplodnaviria</taxon>
        <taxon>Heunggongvirae</taxon>
        <taxon>Uroviricota</taxon>
        <taxon>Caudoviricetes</taxon>
        <taxon>Juravirales</taxon>
        <taxon>Yangangviridae</taxon>
        <taxon>Senitvirus</taxon>
        <taxon>Senitvirus yangshanense</taxon>
    </lineage>
</organism>
<evidence type="ECO:0000313" key="1">
    <source>
        <dbReference type="EMBL" id="UVF62353.1"/>
    </source>
</evidence>
<accession>A0A976UAK5</accession>
<evidence type="ECO:0000313" key="2">
    <source>
        <dbReference type="Proteomes" id="UP001157003"/>
    </source>
</evidence>